<evidence type="ECO:0008006" key="9">
    <source>
        <dbReference type="Google" id="ProtNLM"/>
    </source>
</evidence>
<dbReference type="OrthoDB" id="3366990at2759"/>
<dbReference type="KEGG" id="tdl:TDEL_0A05760"/>
<dbReference type="RefSeq" id="XP_003679119.1">
    <property type="nucleotide sequence ID" value="XM_003679071.1"/>
</dbReference>
<dbReference type="AlphaFoldDB" id="G8ZMR4"/>
<dbReference type="Pfam" id="PF00249">
    <property type="entry name" value="Myb_DNA-binding"/>
    <property type="match status" value="1"/>
</dbReference>
<dbReference type="InterPro" id="IPR052833">
    <property type="entry name" value="Telomeric_DNA-bd_trans-reg"/>
</dbReference>
<dbReference type="Gene3D" id="1.10.10.60">
    <property type="entry name" value="Homeodomain-like"/>
    <property type="match status" value="1"/>
</dbReference>
<dbReference type="SMART" id="SM00717">
    <property type="entry name" value="SANT"/>
    <property type="match status" value="1"/>
</dbReference>
<dbReference type="GO" id="GO:0006338">
    <property type="term" value="P:chromatin remodeling"/>
    <property type="evidence" value="ECO:0007669"/>
    <property type="project" value="EnsemblFungi"/>
</dbReference>
<dbReference type="FunFam" id="1.10.10.60:FF:000137">
    <property type="entry name" value="MYB DNA binding protein"/>
    <property type="match status" value="1"/>
</dbReference>
<dbReference type="HOGENOM" id="CLU_008791_4_0_1"/>
<dbReference type="GO" id="GO:0042803">
    <property type="term" value="F:protein homodimerization activity"/>
    <property type="evidence" value="ECO:0007669"/>
    <property type="project" value="InterPro"/>
</dbReference>
<dbReference type="GO" id="GO:0000981">
    <property type="term" value="F:DNA-binding transcription factor activity, RNA polymerase II-specific"/>
    <property type="evidence" value="ECO:0007669"/>
    <property type="project" value="EnsemblFungi"/>
</dbReference>
<dbReference type="SUPFAM" id="SSF46689">
    <property type="entry name" value="Homeodomain-like"/>
    <property type="match status" value="1"/>
</dbReference>
<dbReference type="CDD" id="cd11660">
    <property type="entry name" value="SANT_TRF"/>
    <property type="match status" value="1"/>
</dbReference>
<dbReference type="GO" id="GO:0001015">
    <property type="term" value="P:snoRNA transcription by RNA polymerase II"/>
    <property type="evidence" value="ECO:0007669"/>
    <property type="project" value="EnsemblFungi"/>
</dbReference>
<organism evidence="7 8">
    <name type="scientific">Torulaspora delbrueckii</name>
    <name type="common">Yeast</name>
    <name type="synonym">Candida colliculosa</name>
    <dbReference type="NCBI Taxonomy" id="4950"/>
    <lineage>
        <taxon>Eukaryota</taxon>
        <taxon>Fungi</taxon>
        <taxon>Dikarya</taxon>
        <taxon>Ascomycota</taxon>
        <taxon>Saccharomycotina</taxon>
        <taxon>Saccharomycetes</taxon>
        <taxon>Saccharomycetales</taxon>
        <taxon>Saccharomycetaceae</taxon>
        <taxon>Torulaspora</taxon>
    </lineage>
</organism>
<dbReference type="GeneID" id="11502754"/>
<feature type="region of interest" description="Disordered" evidence="4">
    <location>
        <begin position="325"/>
        <end position="350"/>
    </location>
</feature>
<dbReference type="GO" id="GO:0003691">
    <property type="term" value="F:double-stranded telomeric DNA binding"/>
    <property type="evidence" value="ECO:0007669"/>
    <property type="project" value="TreeGrafter"/>
</dbReference>
<feature type="domain" description="Myb-like" evidence="5">
    <location>
        <begin position="381"/>
        <end position="433"/>
    </location>
</feature>
<evidence type="ECO:0000256" key="3">
    <source>
        <dbReference type="ARBA" id="ARBA00023306"/>
    </source>
</evidence>
<sequence>MSDSERMKRFDGIIQSLPSKLQLTLSSLSLLDNVSTQLLRLLVLNSGSLQVIAILADSMAFLSSGETEIFQTLLKLFKQIRMIYTESSPLITVHDVAPGLWYPNSAPPLLLKGHEAYIVSAIRKANILIFLLTVLGCFNYGFEFLQDSFLDILCPNTLFTGDGSVDPNGKFLKTQAILYLDLKTQAFISALKDQVGDSDEIPGLKQHEILDSIFDNGMADRLVLRRTGMSVGDPNEMMLPSEREFIERCVRRRETLLQYSSYKKLVRDYEWGHFVKELLGYCNKNMGLIVWGRKGRGKSPLSSLNDSEFDPQVLYASGASISEETPAVEMPSDNDSLAGAPLGSPQTVTGAFETTDTTTSIASAAVSASTKQPIAAANMVKKLKPKRNWTKDEEDTLIAGLKEVGPSWSKILDLYGPGGKITEALKNRSQVQLKDKARNWKLAYLKTGRRLPEYLTKVTGTIERSYKNKQKTAPIPAPAPEREPSEASELFGSATTDAAGFDPNLEANM</sequence>
<evidence type="ECO:0000256" key="4">
    <source>
        <dbReference type="SAM" id="MobiDB-lite"/>
    </source>
</evidence>
<accession>G8ZMR4</accession>
<keyword evidence="3" id="KW-0131">Cell cycle</keyword>
<dbReference type="GO" id="GO:0000978">
    <property type="term" value="F:RNA polymerase II cis-regulatory region sequence-specific DNA binding"/>
    <property type="evidence" value="ECO:0007669"/>
    <property type="project" value="EnsemblFungi"/>
</dbReference>
<evidence type="ECO:0000256" key="1">
    <source>
        <dbReference type="ARBA" id="ARBA00023125"/>
    </source>
</evidence>
<dbReference type="Proteomes" id="UP000005627">
    <property type="component" value="Chromosome 1"/>
</dbReference>
<proteinExistence type="predicted"/>
<evidence type="ECO:0000259" key="5">
    <source>
        <dbReference type="PROSITE" id="PS50090"/>
    </source>
</evidence>
<dbReference type="PANTHER" id="PTHR47807">
    <property type="entry name" value="PROTEIN TBF1"/>
    <property type="match status" value="1"/>
</dbReference>
<evidence type="ECO:0000313" key="7">
    <source>
        <dbReference type="EMBL" id="CCE89908.1"/>
    </source>
</evidence>
<name>G8ZMR4_TORDE</name>
<dbReference type="EMBL" id="HE616742">
    <property type="protein sequence ID" value="CCE89908.1"/>
    <property type="molecule type" value="Genomic_DNA"/>
</dbReference>
<dbReference type="GO" id="GO:0032211">
    <property type="term" value="P:negative regulation of telomere maintenance via telomerase"/>
    <property type="evidence" value="ECO:0007669"/>
    <property type="project" value="EnsemblFungi"/>
</dbReference>
<reference evidence="7 8" key="1">
    <citation type="journal article" date="2011" name="Proc. Natl. Acad. Sci. U.S.A.">
        <title>Evolutionary erosion of yeast sex chromosomes by mating-type switching accidents.</title>
        <authorList>
            <person name="Gordon J.L."/>
            <person name="Armisen D."/>
            <person name="Proux-Wera E."/>
            <person name="Oheigeartaigh S.S."/>
            <person name="Byrne K.P."/>
            <person name="Wolfe K.H."/>
        </authorList>
    </citation>
    <scope>NUCLEOTIDE SEQUENCE [LARGE SCALE GENOMIC DNA]</scope>
    <source>
        <strain evidence="8">ATCC 10662 / CBS 1146 / NBRC 0425 / NCYC 2629 / NRRL Y-866</strain>
    </source>
</reference>
<dbReference type="STRING" id="1076872.G8ZMR4"/>
<dbReference type="InterPro" id="IPR013867">
    <property type="entry name" value="Telomere_rpt-bd_fac_dimer_dom"/>
</dbReference>
<dbReference type="FunCoup" id="G8ZMR4">
    <property type="interactions" value="638"/>
</dbReference>
<keyword evidence="8" id="KW-1185">Reference proteome</keyword>
<evidence type="ECO:0000256" key="2">
    <source>
        <dbReference type="ARBA" id="ARBA00023242"/>
    </source>
</evidence>
<dbReference type="GO" id="GO:0010833">
    <property type="term" value="P:telomere maintenance via telomere lengthening"/>
    <property type="evidence" value="ECO:0007669"/>
    <property type="project" value="EnsemblFungi"/>
</dbReference>
<dbReference type="GO" id="GO:0043035">
    <property type="term" value="F:chromatin insulator sequence binding"/>
    <property type="evidence" value="ECO:0007669"/>
    <property type="project" value="EnsemblFungi"/>
</dbReference>
<dbReference type="InterPro" id="IPR009057">
    <property type="entry name" value="Homeodomain-like_sf"/>
</dbReference>
<dbReference type="GO" id="GO:0000781">
    <property type="term" value="C:chromosome, telomeric region"/>
    <property type="evidence" value="ECO:0007669"/>
    <property type="project" value="EnsemblFungi"/>
</dbReference>
<dbReference type="PANTHER" id="PTHR47807:SF1">
    <property type="entry name" value="PROTEIN TBF1"/>
    <property type="match status" value="1"/>
</dbReference>
<evidence type="ECO:0000259" key="6">
    <source>
        <dbReference type="PROSITE" id="PS51294"/>
    </source>
</evidence>
<dbReference type="Pfam" id="PF08558">
    <property type="entry name" value="TRF"/>
    <property type="match status" value="1"/>
</dbReference>
<feature type="region of interest" description="Disordered" evidence="4">
    <location>
        <begin position="465"/>
        <end position="509"/>
    </location>
</feature>
<dbReference type="eggNOG" id="ENOG502QRT9">
    <property type="taxonomic scope" value="Eukaryota"/>
</dbReference>
<dbReference type="InterPro" id="IPR017930">
    <property type="entry name" value="Myb_dom"/>
</dbReference>
<evidence type="ECO:0000313" key="8">
    <source>
        <dbReference type="Proteomes" id="UP000005627"/>
    </source>
</evidence>
<dbReference type="PROSITE" id="PS50090">
    <property type="entry name" value="MYB_LIKE"/>
    <property type="match status" value="1"/>
</dbReference>
<keyword evidence="2" id="KW-0539">Nucleus</keyword>
<keyword evidence="1" id="KW-0238">DNA-binding</keyword>
<gene>
    <name evidence="7" type="primary">TDEL0A05760</name>
    <name evidence="7" type="ORF">TDEL_0A05760</name>
</gene>
<feature type="domain" description="HTH myb-type" evidence="6">
    <location>
        <begin position="381"/>
        <end position="437"/>
    </location>
</feature>
<dbReference type="InterPro" id="IPR001005">
    <property type="entry name" value="SANT/Myb"/>
</dbReference>
<protein>
    <recommendedName>
        <fullName evidence="9">HTH myb-type domain-containing protein</fullName>
    </recommendedName>
</protein>
<dbReference type="InParanoid" id="G8ZMR4"/>
<dbReference type="PROSITE" id="PS51294">
    <property type="entry name" value="HTH_MYB"/>
    <property type="match status" value="1"/>
</dbReference>